<dbReference type="AlphaFoldDB" id="A0A8S1WU04"/>
<sequence length="383" mass="45873">MQQNQNNHQDGQPNNIVENLEFQSVLDIYNLNDDQFQEQLPEQNNKVLERNNEQEHHLNLNTQQIHKNYEQLPQPDLEGEFYKVSPHFLETNSTYYCTLQSKRFTYYNIKNKNKPLGILDFDYQKYIFSFVKSKDETYIQSFILQPEGCEKKFEFVVPTRTREQSKQWIQLIQQYIQQSDGYLNNIMSMSKYHRFWRHERILDPQILNQAQTGDLLIFRTKGTLQNLQRSITRSDYDHIVMFLKNPWEDPMLFESSNQYGVISFSFKRFVRAKSYKNYEKILYKPLLNMSENDRIIMHAYAEAQIGKGYSLSMMKFFKRSTRQKFFCSELIAYIYQLMGLIPETEKCCSFLPGNFTDEDKRLDLLKSAQLGSDYIVDFDYLQQ</sequence>
<keyword evidence="2" id="KW-1185">Reference proteome</keyword>
<name>A0A8S1WU04_9CILI</name>
<dbReference type="OrthoDB" id="291912at2759"/>
<dbReference type="PANTHER" id="PTHR47112:SF1">
    <property type="entry name" value="PX DOMAIN-CONTAINING PROTEIN"/>
    <property type="match status" value="1"/>
</dbReference>
<gene>
    <name evidence="1" type="ORF">PPENT_87.1.T1020150</name>
</gene>
<reference evidence="1" key="1">
    <citation type="submission" date="2021-01" db="EMBL/GenBank/DDBJ databases">
        <authorList>
            <consortium name="Genoscope - CEA"/>
            <person name="William W."/>
        </authorList>
    </citation>
    <scope>NUCLEOTIDE SEQUENCE</scope>
</reference>
<dbReference type="InterPro" id="IPR024453">
    <property type="entry name" value="Peptidase_C92"/>
</dbReference>
<accession>A0A8S1WU04</accession>
<dbReference type="EMBL" id="CAJJDO010000102">
    <property type="protein sequence ID" value="CAD8192752.1"/>
    <property type="molecule type" value="Genomic_DNA"/>
</dbReference>
<evidence type="ECO:0008006" key="3">
    <source>
        <dbReference type="Google" id="ProtNLM"/>
    </source>
</evidence>
<protein>
    <recommendedName>
        <fullName evidence="3">PH domain-containing protein</fullName>
    </recommendedName>
</protein>
<evidence type="ECO:0000313" key="2">
    <source>
        <dbReference type="Proteomes" id="UP000689195"/>
    </source>
</evidence>
<dbReference type="PANTHER" id="PTHR47112">
    <property type="entry name" value="PX DOMAIN-CONTAINING PROTEIN"/>
    <property type="match status" value="1"/>
</dbReference>
<comment type="caution">
    <text evidence="1">The sequence shown here is derived from an EMBL/GenBank/DDBJ whole genome shotgun (WGS) entry which is preliminary data.</text>
</comment>
<dbReference type="Pfam" id="PF05708">
    <property type="entry name" value="Peptidase_C92"/>
    <property type="match status" value="1"/>
</dbReference>
<evidence type="ECO:0000313" key="1">
    <source>
        <dbReference type="EMBL" id="CAD8192752.1"/>
    </source>
</evidence>
<organism evidence="1 2">
    <name type="scientific">Paramecium pentaurelia</name>
    <dbReference type="NCBI Taxonomy" id="43138"/>
    <lineage>
        <taxon>Eukaryota</taxon>
        <taxon>Sar</taxon>
        <taxon>Alveolata</taxon>
        <taxon>Ciliophora</taxon>
        <taxon>Intramacronucleata</taxon>
        <taxon>Oligohymenophorea</taxon>
        <taxon>Peniculida</taxon>
        <taxon>Parameciidae</taxon>
        <taxon>Paramecium</taxon>
    </lineage>
</organism>
<proteinExistence type="predicted"/>
<dbReference type="Proteomes" id="UP000689195">
    <property type="component" value="Unassembled WGS sequence"/>
</dbReference>